<feature type="compositionally biased region" description="Basic and acidic residues" evidence="1">
    <location>
        <begin position="59"/>
        <end position="70"/>
    </location>
</feature>
<protein>
    <submittedName>
        <fullName evidence="2">Uncharacterized protein</fullName>
    </submittedName>
</protein>
<dbReference type="AlphaFoldDB" id="A0A9N9XKE2"/>
<reference evidence="2" key="1">
    <citation type="submission" date="2022-01" db="EMBL/GenBank/DDBJ databases">
        <authorList>
            <person name="King R."/>
        </authorList>
    </citation>
    <scope>NUCLEOTIDE SEQUENCE</scope>
</reference>
<feature type="region of interest" description="Disordered" evidence="1">
    <location>
        <begin position="49"/>
        <end position="165"/>
    </location>
</feature>
<organism evidence="2 3">
    <name type="scientific">Phyllotreta striolata</name>
    <name type="common">Striped flea beetle</name>
    <name type="synonym">Crioceris striolata</name>
    <dbReference type="NCBI Taxonomy" id="444603"/>
    <lineage>
        <taxon>Eukaryota</taxon>
        <taxon>Metazoa</taxon>
        <taxon>Ecdysozoa</taxon>
        <taxon>Arthropoda</taxon>
        <taxon>Hexapoda</taxon>
        <taxon>Insecta</taxon>
        <taxon>Pterygota</taxon>
        <taxon>Neoptera</taxon>
        <taxon>Endopterygota</taxon>
        <taxon>Coleoptera</taxon>
        <taxon>Polyphaga</taxon>
        <taxon>Cucujiformia</taxon>
        <taxon>Chrysomeloidea</taxon>
        <taxon>Chrysomelidae</taxon>
        <taxon>Galerucinae</taxon>
        <taxon>Alticini</taxon>
        <taxon>Phyllotreta</taxon>
    </lineage>
</organism>
<dbReference type="Proteomes" id="UP001153712">
    <property type="component" value="Chromosome 13"/>
</dbReference>
<evidence type="ECO:0000313" key="3">
    <source>
        <dbReference type="Proteomes" id="UP001153712"/>
    </source>
</evidence>
<gene>
    <name evidence="2" type="ORF">PHYEVI_LOCUS3721</name>
</gene>
<sequence length="165" mass="17846">MKRTYIYTIHVCMRRGTRMVPFGSVPITTDPEPGRRVLGSFSTTVVVAAPPRRSSARTASERASEKKTRLSDTWSAGVHRPVPKSASGGERARAGRRRRRSGRRTAGRRRPRAKGADGGGGGGSGAARRPLGAGNRTGAGEMRRGGSRRMVEFDSSGERSTVRRR</sequence>
<accession>A0A9N9XKE2</accession>
<feature type="compositionally biased region" description="Basic residues" evidence="1">
    <location>
        <begin position="94"/>
        <end position="113"/>
    </location>
</feature>
<evidence type="ECO:0000256" key="1">
    <source>
        <dbReference type="SAM" id="MobiDB-lite"/>
    </source>
</evidence>
<feature type="compositionally biased region" description="Basic and acidic residues" evidence="1">
    <location>
        <begin position="141"/>
        <end position="165"/>
    </location>
</feature>
<evidence type="ECO:0000313" key="2">
    <source>
        <dbReference type="EMBL" id="CAG9857316.1"/>
    </source>
</evidence>
<dbReference type="EMBL" id="OU900106">
    <property type="protein sequence ID" value="CAG9857316.1"/>
    <property type="molecule type" value="Genomic_DNA"/>
</dbReference>
<name>A0A9N9XKE2_PHYSR</name>
<proteinExistence type="predicted"/>
<keyword evidence="3" id="KW-1185">Reference proteome</keyword>
<feature type="compositionally biased region" description="Low complexity" evidence="1">
    <location>
        <begin position="49"/>
        <end position="58"/>
    </location>
</feature>
<feature type="compositionally biased region" description="Gly residues" evidence="1">
    <location>
        <begin position="116"/>
        <end position="125"/>
    </location>
</feature>